<protein>
    <submittedName>
        <fullName evidence="3">Uncharacterized protein</fullName>
    </submittedName>
</protein>
<organism evidence="3 4">
    <name type="scientific">Lusitaniella coriacea LEGE 07157</name>
    <dbReference type="NCBI Taxonomy" id="945747"/>
    <lineage>
        <taxon>Bacteria</taxon>
        <taxon>Bacillati</taxon>
        <taxon>Cyanobacteriota</taxon>
        <taxon>Cyanophyceae</taxon>
        <taxon>Spirulinales</taxon>
        <taxon>Lusitaniellaceae</taxon>
        <taxon>Lusitaniella</taxon>
    </lineage>
</organism>
<evidence type="ECO:0000256" key="1">
    <source>
        <dbReference type="SAM" id="Coils"/>
    </source>
</evidence>
<sequence>MTLNYMAYSIGFGILTLISFALLHWLGIPSGNFLDWVIGIASFWWLLAISTVPWNVHFDAQEVIAEAAMSQSKEIAIDDKQVQYSKRVARWSLVVAIALHLLSAIGLYTLAATGISVVGYVSSGAALLFTALRPAIRTYQYIARRLAAIRRNFLYPREDIQELRRRFSQVETTVERLDELLDPQEPHSWVATVQQDTQGIRKDIAQLRALLEQYQANNEVEHQQLSKEARNAIAQLTEDSQVLGHVREIIQFFKTA</sequence>
<feature type="transmembrane region" description="Helical" evidence="2">
    <location>
        <begin position="33"/>
        <end position="54"/>
    </location>
</feature>
<reference evidence="3" key="1">
    <citation type="submission" date="2020-10" db="EMBL/GenBank/DDBJ databases">
        <authorList>
            <person name="Castelo-Branco R."/>
            <person name="Eusebio N."/>
            <person name="Adriana R."/>
            <person name="Vieira A."/>
            <person name="Brugerolle De Fraissinette N."/>
            <person name="Rezende De Castro R."/>
            <person name="Schneider M.P."/>
            <person name="Vasconcelos V."/>
            <person name="Leao P.N."/>
        </authorList>
    </citation>
    <scope>NUCLEOTIDE SEQUENCE</scope>
    <source>
        <strain evidence="3">LEGE 07157</strain>
    </source>
</reference>
<keyword evidence="2" id="KW-0472">Membrane</keyword>
<evidence type="ECO:0000313" key="4">
    <source>
        <dbReference type="Proteomes" id="UP000654482"/>
    </source>
</evidence>
<keyword evidence="4" id="KW-1185">Reference proteome</keyword>
<dbReference type="Proteomes" id="UP000654482">
    <property type="component" value="Unassembled WGS sequence"/>
</dbReference>
<feature type="transmembrane region" description="Helical" evidence="2">
    <location>
        <begin position="91"/>
        <end position="111"/>
    </location>
</feature>
<gene>
    <name evidence="3" type="ORF">IQ249_12175</name>
</gene>
<feature type="coiled-coil region" evidence="1">
    <location>
        <begin position="160"/>
        <end position="231"/>
    </location>
</feature>
<keyword evidence="1" id="KW-0175">Coiled coil</keyword>
<keyword evidence="2" id="KW-0812">Transmembrane</keyword>
<comment type="caution">
    <text evidence="3">The sequence shown here is derived from an EMBL/GenBank/DDBJ whole genome shotgun (WGS) entry which is preliminary data.</text>
</comment>
<name>A0A8J7DYB0_9CYAN</name>
<feature type="transmembrane region" description="Helical" evidence="2">
    <location>
        <begin position="7"/>
        <end position="27"/>
    </location>
</feature>
<dbReference type="EMBL" id="JADEWZ010000016">
    <property type="protein sequence ID" value="MBE9116658.1"/>
    <property type="molecule type" value="Genomic_DNA"/>
</dbReference>
<evidence type="ECO:0000313" key="3">
    <source>
        <dbReference type="EMBL" id="MBE9116658.1"/>
    </source>
</evidence>
<dbReference type="RefSeq" id="WP_194029749.1">
    <property type="nucleotide sequence ID" value="NZ_JADEWZ010000016.1"/>
</dbReference>
<dbReference type="AlphaFoldDB" id="A0A8J7DYB0"/>
<proteinExistence type="predicted"/>
<keyword evidence="2" id="KW-1133">Transmembrane helix</keyword>
<feature type="transmembrane region" description="Helical" evidence="2">
    <location>
        <begin position="117"/>
        <end position="136"/>
    </location>
</feature>
<evidence type="ECO:0000256" key="2">
    <source>
        <dbReference type="SAM" id="Phobius"/>
    </source>
</evidence>
<accession>A0A8J7DYB0</accession>